<keyword evidence="4" id="KW-0472">Membrane</keyword>
<dbReference type="Proteomes" id="UP000218831">
    <property type="component" value="Unassembled WGS sequence"/>
</dbReference>
<feature type="domain" description="Cytochrome c assembly protein" evidence="5">
    <location>
        <begin position="89"/>
        <end position="313"/>
    </location>
</feature>
<evidence type="ECO:0000259" key="5">
    <source>
        <dbReference type="Pfam" id="PF01578"/>
    </source>
</evidence>
<dbReference type="PRINTS" id="PR01410">
    <property type="entry name" value="CCBIOGENESIS"/>
</dbReference>
<feature type="transmembrane region" description="Helical" evidence="4">
    <location>
        <begin position="496"/>
        <end position="521"/>
    </location>
</feature>
<dbReference type="GO" id="GO:0020037">
    <property type="term" value="F:heme binding"/>
    <property type="evidence" value="ECO:0007669"/>
    <property type="project" value="InterPro"/>
</dbReference>
<gene>
    <name evidence="7" type="ORF">CK503_01840</name>
</gene>
<keyword evidence="4" id="KW-0812">Transmembrane</keyword>
<feature type="transmembrane region" description="Helical" evidence="4">
    <location>
        <begin position="40"/>
        <end position="63"/>
    </location>
</feature>
<evidence type="ECO:0000313" key="7">
    <source>
        <dbReference type="EMBL" id="PAU95823.1"/>
    </source>
</evidence>
<keyword evidence="8" id="KW-1185">Reference proteome</keyword>
<keyword evidence="4" id="KW-1133">Transmembrane helix</keyword>
<accession>A0A2A2GFZ7</accession>
<feature type="transmembrane region" description="Helical" evidence="4">
    <location>
        <begin position="122"/>
        <end position="142"/>
    </location>
</feature>
<dbReference type="InterPro" id="IPR032523">
    <property type="entry name" value="CcmF_C"/>
</dbReference>
<dbReference type="InterPro" id="IPR002541">
    <property type="entry name" value="Cyt_c_assembly"/>
</dbReference>
<dbReference type="OrthoDB" id="9761451at2"/>
<evidence type="ECO:0000259" key="6">
    <source>
        <dbReference type="Pfam" id="PF16327"/>
    </source>
</evidence>
<evidence type="ECO:0008006" key="9">
    <source>
        <dbReference type="Google" id="ProtNLM"/>
    </source>
</evidence>
<feature type="transmembrane region" description="Helical" evidence="4">
    <location>
        <begin position="413"/>
        <end position="433"/>
    </location>
</feature>
<feature type="transmembrane region" description="Helical" evidence="4">
    <location>
        <begin position="267"/>
        <end position="283"/>
    </location>
</feature>
<evidence type="ECO:0000256" key="2">
    <source>
        <dbReference type="ARBA" id="ARBA00022748"/>
    </source>
</evidence>
<comment type="similarity">
    <text evidence="1">Belongs to the CcmF/CycK/Ccl1/NrfE/CcsA family.</text>
</comment>
<dbReference type="Pfam" id="PF16327">
    <property type="entry name" value="CcmF_C"/>
    <property type="match status" value="1"/>
</dbReference>
<name>A0A2A2GFZ7_9BACT</name>
<dbReference type="RefSeq" id="WP_095605067.1">
    <property type="nucleotide sequence ID" value="NZ_NSKE01000001.1"/>
</dbReference>
<feature type="transmembrane region" description="Helical" evidence="4">
    <location>
        <begin position="371"/>
        <end position="393"/>
    </location>
</feature>
<evidence type="ECO:0000313" key="8">
    <source>
        <dbReference type="Proteomes" id="UP000218831"/>
    </source>
</evidence>
<feature type="region of interest" description="Disordered" evidence="3">
    <location>
        <begin position="654"/>
        <end position="679"/>
    </location>
</feature>
<feature type="transmembrane region" description="Helical" evidence="4">
    <location>
        <begin position="292"/>
        <end position="309"/>
    </location>
</feature>
<feature type="domain" description="Cytochrome c-type biogenesis protein CcmF C-terminal" evidence="6">
    <location>
        <begin position="335"/>
        <end position="523"/>
    </location>
</feature>
<protein>
    <recommendedName>
        <fullName evidence="9">Cytochrome C biogenesis protein</fullName>
    </recommendedName>
</protein>
<feature type="transmembrane region" description="Helical" evidence="4">
    <location>
        <begin position="83"/>
        <end position="110"/>
    </location>
</feature>
<dbReference type="AlphaFoldDB" id="A0A2A2GFZ7"/>
<evidence type="ECO:0000256" key="1">
    <source>
        <dbReference type="ARBA" id="ARBA00009186"/>
    </source>
</evidence>
<comment type="caution">
    <text evidence="7">The sequence shown here is derived from an EMBL/GenBank/DDBJ whole genome shotgun (WGS) entry which is preliminary data.</text>
</comment>
<proteinExistence type="inferred from homology"/>
<evidence type="ECO:0000256" key="4">
    <source>
        <dbReference type="SAM" id="Phobius"/>
    </source>
</evidence>
<feature type="transmembrane region" description="Helical" evidence="4">
    <location>
        <begin position="468"/>
        <end position="489"/>
    </location>
</feature>
<organism evidence="7 8">
    <name type="scientific">Fodinibius salipaludis</name>
    <dbReference type="NCBI Taxonomy" id="2032627"/>
    <lineage>
        <taxon>Bacteria</taxon>
        <taxon>Pseudomonadati</taxon>
        <taxon>Balneolota</taxon>
        <taxon>Balneolia</taxon>
        <taxon>Balneolales</taxon>
        <taxon>Balneolaceae</taxon>
        <taxon>Fodinibius</taxon>
    </lineage>
</organism>
<feature type="transmembrane region" description="Helical" evidence="4">
    <location>
        <begin position="329"/>
        <end position="350"/>
    </location>
</feature>
<evidence type="ECO:0000256" key="3">
    <source>
        <dbReference type="SAM" id="MobiDB-lite"/>
    </source>
</evidence>
<dbReference type="Pfam" id="PF01578">
    <property type="entry name" value="Cytochrom_C_asm"/>
    <property type="match status" value="1"/>
</dbReference>
<keyword evidence="2" id="KW-0201">Cytochrome c-type biogenesis</keyword>
<dbReference type="GO" id="GO:0015232">
    <property type="term" value="F:heme transmembrane transporter activity"/>
    <property type="evidence" value="ECO:0007669"/>
    <property type="project" value="InterPro"/>
</dbReference>
<feature type="transmembrane region" description="Helical" evidence="4">
    <location>
        <begin position="194"/>
        <end position="214"/>
    </location>
</feature>
<feature type="transmembrane region" description="Helical" evidence="4">
    <location>
        <begin position="802"/>
        <end position="822"/>
    </location>
</feature>
<feature type="transmembrane region" description="Helical" evidence="4">
    <location>
        <begin position="226"/>
        <end position="247"/>
    </location>
</feature>
<sequence length="832" mass="93410">MIGFLGDLFINAALVSAILAAIGYFIYAQNDTDKHFKISNWLYGLQGLFLLVASGLLLYIILTHQFNFYYVYNYTSSDLQLKYLISAFWGGQEGSFMLWVLFSIMIGLGLMKWTREPYRGPVLFFLTLTQIFLLSMVSGISIGDFQLGASPFRSLAEAMPNAPFLQSNPDFVPQDGKGLNDLLKSPWMMIHPPILFVGFAMMTVPYCFAMAALWKRKYNEWVDPALPWTLGANVALLTAIFLGGYWAYVTLSFGGYWAWDPVENASFVPWLLGTAGIHMMIIQRKSSTSQKASIIFAILAYVAIVYETFLTRSGILSDSSVHSFVDLGLYNQLVVFMATVTLIGLGLFFYRYKELPSQENESKLLSREFMTFAGAMVLFLIGFVIILGTSSPIIGRLFVENPTPPEVSFYNEWTMPLAIIAAIMTVLGQFLFWKRQDAESLAADLLWPVAISCVATLATIIIGDVRNIYYMVYLLAAWFAVIGNSVIMYRLVRQKPLLIGGTLSHVGFGVLLLGILASSAYNEMLLDESVKKYNAAIERGEVTDEQGFQKTQKVEFLELKLNQPKIIDDRYKVTYEGYTLKNQERPGQQEYRIKIEPADGNGEQFVLNPQVYPMLSSSSQSEIQWSVDPDVRTGLVSDIYLYVAGSSFVERRNAEAKETAAKRRSNGSTSTTEEDSIEVQEVSIGRGETIKVGEFDLSFEDYVEVDDQQLKDSTIVAIRANLKLTQRGSDSSVPLRPLFSIYVQDEENWTYAPPISIPGYDDASIQFTSVDPSNGGIDLKIRGIDTQVEEQWVLLVAEEKPFISVVWLGTFLLMAGFSVSIFRHWGRERKKG</sequence>
<dbReference type="InterPro" id="IPR003567">
    <property type="entry name" value="Cyt_c_biogenesis"/>
</dbReference>
<dbReference type="GO" id="GO:0017004">
    <property type="term" value="P:cytochrome complex assembly"/>
    <property type="evidence" value="ECO:0007669"/>
    <property type="project" value="UniProtKB-KW"/>
</dbReference>
<feature type="transmembrane region" description="Helical" evidence="4">
    <location>
        <begin position="6"/>
        <end position="28"/>
    </location>
</feature>
<dbReference type="PANTHER" id="PTHR43653:SF1">
    <property type="entry name" value="CYTOCHROME C-TYPE BIOGENESIS PROTEIN CCMF"/>
    <property type="match status" value="1"/>
</dbReference>
<dbReference type="GO" id="GO:0016020">
    <property type="term" value="C:membrane"/>
    <property type="evidence" value="ECO:0007669"/>
    <property type="project" value="InterPro"/>
</dbReference>
<reference evidence="7 8" key="1">
    <citation type="submission" date="2017-08" db="EMBL/GenBank/DDBJ databases">
        <title>Aliifodinibius alkalisoli sp. nov., isolated from saline alkaline soil.</title>
        <authorList>
            <person name="Liu D."/>
            <person name="Zhang G."/>
        </authorList>
    </citation>
    <scope>NUCLEOTIDE SEQUENCE [LARGE SCALE GENOMIC DNA]</scope>
    <source>
        <strain evidence="7 8">WN023</strain>
    </source>
</reference>
<dbReference type="PANTHER" id="PTHR43653">
    <property type="entry name" value="CYTOCHROME C ASSEMBLY PROTEIN-RELATED"/>
    <property type="match status" value="1"/>
</dbReference>
<dbReference type="EMBL" id="NSKE01000001">
    <property type="protein sequence ID" value="PAU95823.1"/>
    <property type="molecule type" value="Genomic_DNA"/>
</dbReference>
<feature type="transmembrane region" description="Helical" evidence="4">
    <location>
        <begin position="445"/>
        <end position="462"/>
    </location>
</feature>